<evidence type="ECO:0000313" key="1">
    <source>
        <dbReference type="EMBL" id="CAI2162919.1"/>
    </source>
</evidence>
<sequence>MNEEKFYLNTSNDSITLDYNELSEGKFIASMKDYLGYIMEISSPLSNSEVYLSKIVEKLEKNPPASFSLEKEKTIKGWKEFSLVSYTKKEKDNNGERETKVEGLFELEEANLTNFHTKKEKKEKIFRKNEKYFPLISTSKVNNAVLVDFSDNLLTFIEVMLKQAMFDYGARQLDDNNIKGLKVKLPVVQRNDGDKDEPD</sequence>
<protein>
    <submittedName>
        <fullName evidence="1">16648_t:CDS:1</fullName>
    </submittedName>
</protein>
<keyword evidence="2" id="KW-1185">Reference proteome</keyword>
<dbReference type="Proteomes" id="UP001153678">
    <property type="component" value="Unassembled WGS sequence"/>
</dbReference>
<dbReference type="EMBL" id="CAMKVN010000059">
    <property type="protein sequence ID" value="CAI2162919.1"/>
    <property type="molecule type" value="Genomic_DNA"/>
</dbReference>
<accession>A0A9W4SBH5</accession>
<gene>
    <name evidence="1" type="ORF">FWILDA_LOCUS805</name>
</gene>
<reference evidence="1" key="1">
    <citation type="submission" date="2022-08" db="EMBL/GenBank/DDBJ databases">
        <authorList>
            <person name="Kallberg Y."/>
            <person name="Tangrot J."/>
            <person name="Rosling A."/>
        </authorList>
    </citation>
    <scope>NUCLEOTIDE SEQUENCE</scope>
    <source>
        <strain evidence="1">Wild A</strain>
    </source>
</reference>
<name>A0A9W4SBH5_9GLOM</name>
<proteinExistence type="predicted"/>
<dbReference type="AlphaFoldDB" id="A0A9W4SBH5"/>
<evidence type="ECO:0000313" key="2">
    <source>
        <dbReference type="Proteomes" id="UP001153678"/>
    </source>
</evidence>
<comment type="caution">
    <text evidence="1">The sequence shown here is derived from an EMBL/GenBank/DDBJ whole genome shotgun (WGS) entry which is preliminary data.</text>
</comment>
<organism evidence="1 2">
    <name type="scientific">Funneliformis geosporum</name>
    <dbReference type="NCBI Taxonomy" id="1117311"/>
    <lineage>
        <taxon>Eukaryota</taxon>
        <taxon>Fungi</taxon>
        <taxon>Fungi incertae sedis</taxon>
        <taxon>Mucoromycota</taxon>
        <taxon>Glomeromycotina</taxon>
        <taxon>Glomeromycetes</taxon>
        <taxon>Glomerales</taxon>
        <taxon>Glomeraceae</taxon>
        <taxon>Funneliformis</taxon>
    </lineage>
</organism>